<name>A0A8X7CAN3_9ARAC</name>
<dbReference type="GO" id="GO:0004402">
    <property type="term" value="F:histone acetyltransferase activity"/>
    <property type="evidence" value="ECO:0007669"/>
    <property type="project" value="InterPro"/>
</dbReference>
<dbReference type="GO" id="GO:0003713">
    <property type="term" value="F:transcription coactivator activity"/>
    <property type="evidence" value="ECO:0007669"/>
    <property type="project" value="TreeGrafter"/>
</dbReference>
<protein>
    <recommendedName>
        <fullName evidence="2">histone acetyltransferase</fullName>
        <ecNumber evidence="2">2.3.1.48</ecNumber>
    </recommendedName>
</protein>
<dbReference type="SUPFAM" id="SSF47040">
    <property type="entry name" value="Kix domain of CBP (creb binding protein)"/>
    <property type="match status" value="1"/>
</dbReference>
<evidence type="ECO:0000256" key="5">
    <source>
        <dbReference type="ARBA" id="ARBA00023015"/>
    </source>
</evidence>
<keyword evidence="7" id="KW-0539">Nucleus</keyword>
<keyword evidence="6" id="KW-0804">Transcription</keyword>
<dbReference type="GO" id="GO:0005667">
    <property type="term" value="C:transcription regulator complex"/>
    <property type="evidence" value="ECO:0007669"/>
    <property type="project" value="TreeGrafter"/>
</dbReference>
<dbReference type="Gene3D" id="1.10.246.20">
    <property type="entry name" value="Coactivator CBP, KIX domain"/>
    <property type="match status" value="1"/>
</dbReference>
<evidence type="ECO:0000256" key="8">
    <source>
        <dbReference type="ARBA" id="ARBA00048017"/>
    </source>
</evidence>
<dbReference type="OrthoDB" id="6435608at2759"/>
<evidence type="ECO:0000313" key="11">
    <source>
        <dbReference type="Proteomes" id="UP000886998"/>
    </source>
</evidence>
<dbReference type="GO" id="GO:0045944">
    <property type="term" value="P:positive regulation of transcription by RNA polymerase II"/>
    <property type="evidence" value="ECO:0007669"/>
    <property type="project" value="TreeGrafter"/>
</dbReference>
<keyword evidence="4" id="KW-0156">Chromatin regulator</keyword>
<organism evidence="10 11">
    <name type="scientific">Trichonephila inaurata madagascariensis</name>
    <dbReference type="NCBI Taxonomy" id="2747483"/>
    <lineage>
        <taxon>Eukaryota</taxon>
        <taxon>Metazoa</taxon>
        <taxon>Ecdysozoa</taxon>
        <taxon>Arthropoda</taxon>
        <taxon>Chelicerata</taxon>
        <taxon>Arachnida</taxon>
        <taxon>Araneae</taxon>
        <taxon>Araneomorphae</taxon>
        <taxon>Entelegynae</taxon>
        <taxon>Araneoidea</taxon>
        <taxon>Nephilidae</taxon>
        <taxon>Trichonephila</taxon>
        <taxon>Trichonephila inaurata</taxon>
    </lineage>
</organism>
<dbReference type="InterPro" id="IPR013178">
    <property type="entry name" value="Histone_AcTrfase_Rtt109/CBP"/>
</dbReference>
<comment type="caution">
    <text evidence="10">The sequence shown here is derived from an EMBL/GenBank/DDBJ whole genome shotgun (WGS) entry which is preliminary data.</text>
</comment>
<dbReference type="PANTHER" id="PTHR13808">
    <property type="entry name" value="CBP/P300-RELATED"/>
    <property type="match status" value="1"/>
</dbReference>
<comment type="catalytic activity">
    <reaction evidence="8">
        <text>L-lysyl-[protein] + acetyl-CoA = N(6)-acetyl-L-lysyl-[protein] + CoA + H(+)</text>
        <dbReference type="Rhea" id="RHEA:45948"/>
        <dbReference type="Rhea" id="RHEA-COMP:9752"/>
        <dbReference type="Rhea" id="RHEA-COMP:10731"/>
        <dbReference type="ChEBI" id="CHEBI:15378"/>
        <dbReference type="ChEBI" id="CHEBI:29969"/>
        <dbReference type="ChEBI" id="CHEBI:57287"/>
        <dbReference type="ChEBI" id="CHEBI:57288"/>
        <dbReference type="ChEBI" id="CHEBI:61930"/>
        <dbReference type="EC" id="2.3.1.48"/>
    </reaction>
</comment>
<sequence length="90" mass="10421">MVPDNTIPAKDWHQSVSPDLRQHLVQKIVQIISRTVHISTYQDSTMINLVAYAEKVECDVYKAASSKEEYYQLLADKIQKELEENNPFLL</sequence>
<evidence type="ECO:0000313" key="10">
    <source>
        <dbReference type="EMBL" id="GFY59853.1"/>
    </source>
</evidence>
<dbReference type="PANTHER" id="PTHR13808:SF1">
    <property type="entry name" value="HISTONE ACETYLTRANSFERASE"/>
    <property type="match status" value="1"/>
</dbReference>
<dbReference type="Proteomes" id="UP000886998">
    <property type="component" value="Unassembled WGS sequence"/>
</dbReference>
<dbReference type="EC" id="2.3.1.48" evidence="2"/>
<proteinExistence type="predicted"/>
<dbReference type="GO" id="GO:0000123">
    <property type="term" value="C:histone acetyltransferase complex"/>
    <property type="evidence" value="ECO:0007669"/>
    <property type="project" value="TreeGrafter"/>
</dbReference>
<dbReference type="PROSITE" id="PS50952">
    <property type="entry name" value="KIX"/>
    <property type="match status" value="1"/>
</dbReference>
<keyword evidence="5" id="KW-0805">Transcription regulation</keyword>
<gene>
    <name evidence="10" type="primary">NCL1_49722</name>
    <name evidence="10" type="ORF">TNIN_99041</name>
</gene>
<evidence type="ECO:0000256" key="3">
    <source>
        <dbReference type="ARBA" id="ARBA00022679"/>
    </source>
</evidence>
<evidence type="ECO:0000256" key="7">
    <source>
        <dbReference type="ARBA" id="ARBA00023242"/>
    </source>
</evidence>
<dbReference type="InterPro" id="IPR003101">
    <property type="entry name" value="KIX_dom"/>
</dbReference>
<evidence type="ECO:0000256" key="6">
    <source>
        <dbReference type="ARBA" id="ARBA00023163"/>
    </source>
</evidence>
<keyword evidence="11" id="KW-1185">Reference proteome</keyword>
<dbReference type="InterPro" id="IPR036529">
    <property type="entry name" value="KIX_dom_sf"/>
</dbReference>
<dbReference type="Pfam" id="PF02172">
    <property type="entry name" value="KIX"/>
    <property type="match status" value="1"/>
</dbReference>
<dbReference type="GO" id="GO:0031490">
    <property type="term" value="F:chromatin DNA binding"/>
    <property type="evidence" value="ECO:0007669"/>
    <property type="project" value="TreeGrafter"/>
</dbReference>
<evidence type="ECO:0000256" key="2">
    <source>
        <dbReference type="ARBA" id="ARBA00013184"/>
    </source>
</evidence>
<evidence type="ECO:0000256" key="1">
    <source>
        <dbReference type="ARBA" id="ARBA00004123"/>
    </source>
</evidence>
<feature type="domain" description="KIX" evidence="9">
    <location>
        <begin position="7"/>
        <end position="86"/>
    </location>
</feature>
<accession>A0A8X7CAN3</accession>
<evidence type="ECO:0000256" key="4">
    <source>
        <dbReference type="ARBA" id="ARBA00022853"/>
    </source>
</evidence>
<reference evidence="10" key="1">
    <citation type="submission" date="2020-08" db="EMBL/GenBank/DDBJ databases">
        <title>Multicomponent nature underlies the extraordinary mechanical properties of spider dragline silk.</title>
        <authorList>
            <person name="Kono N."/>
            <person name="Nakamura H."/>
            <person name="Mori M."/>
            <person name="Yoshida Y."/>
            <person name="Ohtoshi R."/>
            <person name="Malay A.D."/>
            <person name="Moran D.A.P."/>
            <person name="Tomita M."/>
            <person name="Numata K."/>
            <person name="Arakawa K."/>
        </authorList>
    </citation>
    <scope>NUCLEOTIDE SEQUENCE</scope>
</reference>
<keyword evidence="3" id="KW-0808">Transferase</keyword>
<dbReference type="GO" id="GO:0005634">
    <property type="term" value="C:nucleus"/>
    <property type="evidence" value="ECO:0007669"/>
    <property type="project" value="UniProtKB-SubCell"/>
</dbReference>
<comment type="subcellular location">
    <subcellularLocation>
        <location evidence="1">Nucleus</location>
    </subcellularLocation>
</comment>
<evidence type="ECO:0000259" key="9">
    <source>
        <dbReference type="PROSITE" id="PS50952"/>
    </source>
</evidence>
<dbReference type="EMBL" id="BMAV01012862">
    <property type="protein sequence ID" value="GFY59853.1"/>
    <property type="molecule type" value="Genomic_DNA"/>
</dbReference>
<dbReference type="AlphaFoldDB" id="A0A8X7CAN3"/>